<feature type="transmembrane region" description="Helical" evidence="8">
    <location>
        <begin position="353"/>
        <end position="371"/>
    </location>
</feature>
<dbReference type="KEGG" id="avc:NCTC10951_00726"/>
<feature type="transmembrane region" description="Helical" evidence="8">
    <location>
        <begin position="168"/>
        <end position="189"/>
    </location>
</feature>
<dbReference type="Pfam" id="PF07690">
    <property type="entry name" value="MFS_1"/>
    <property type="match status" value="1"/>
</dbReference>
<evidence type="ECO:0000313" key="11">
    <source>
        <dbReference type="Proteomes" id="UP000268658"/>
    </source>
</evidence>
<evidence type="ECO:0000256" key="1">
    <source>
        <dbReference type="ARBA" id="ARBA00004651"/>
    </source>
</evidence>
<reference evidence="10 11" key="1">
    <citation type="submission" date="2018-12" db="EMBL/GenBank/DDBJ databases">
        <authorList>
            <consortium name="Pathogen Informatics"/>
        </authorList>
    </citation>
    <scope>NUCLEOTIDE SEQUENCE [LARGE SCALE GENOMIC DNA]</scope>
    <source>
        <strain evidence="10 11">NCTC10951</strain>
    </source>
</reference>
<dbReference type="AlphaFoldDB" id="A0A448PIW6"/>
<dbReference type="GO" id="GO:0022857">
    <property type="term" value="F:transmembrane transporter activity"/>
    <property type="evidence" value="ECO:0007669"/>
    <property type="project" value="InterPro"/>
</dbReference>
<feature type="compositionally biased region" description="Low complexity" evidence="7">
    <location>
        <begin position="425"/>
        <end position="438"/>
    </location>
</feature>
<evidence type="ECO:0000256" key="2">
    <source>
        <dbReference type="ARBA" id="ARBA00022448"/>
    </source>
</evidence>
<dbReference type="EMBL" id="LR134477">
    <property type="protein sequence ID" value="VEI14850.1"/>
    <property type="molecule type" value="Genomic_DNA"/>
</dbReference>
<feature type="transmembrane region" description="Helical" evidence="8">
    <location>
        <begin position="101"/>
        <end position="125"/>
    </location>
</feature>
<dbReference type="InterPro" id="IPR011701">
    <property type="entry name" value="MFS"/>
</dbReference>
<feature type="transmembrane region" description="Helical" evidence="8">
    <location>
        <begin position="220"/>
        <end position="241"/>
    </location>
</feature>
<keyword evidence="6 8" id="KW-0472">Membrane</keyword>
<feature type="transmembrane region" description="Helical" evidence="8">
    <location>
        <begin position="377"/>
        <end position="401"/>
    </location>
</feature>
<proteinExistence type="predicted"/>
<name>A0A448PIW6_ACTVI</name>
<dbReference type="NCBIfam" id="TIGR00897">
    <property type="entry name" value="2A0118"/>
    <property type="match status" value="1"/>
</dbReference>
<evidence type="ECO:0000259" key="9">
    <source>
        <dbReference type="PROSITE" id="PS50850"/>
    </source>
</evidence>
<dbReference type="RefSeq" id="WP_197722342.1">
    <property type="nucleotide sequence ID" value="NZ_JASPER010000092.1"/>
</dbReference>
<accession>A0A448PIW6</accession>
<comment type="subcellular location">
    <subcellularLocation>
        <location evidence="1">Cell membrane</location>
        <topology evidence="1">Multi-pass membrane protein</topology>
    </subcellularLocation>
</comment>
<dbReference type="SUPFAM" id="SSF103473">
    <property type="entry name" value="MFS general substrate transporter"/>
    <property type="match status" value="1"/>
</dbReference>
<protein>
    <submittedName>
        <fullName evidence="10">Alpha-ketoglutarate permease</fullName>
    </submittedName>
</protein>
<evidence type="ECO:0000256" key="4">
    <source>
        <dbReference type="ARBA" id="ARBA00022692"/>
    </source>
</evidence>
<dbReference type="PANTHER" id="PTHR23517">
    <property type="entry name" value="RESISTANCE PROTEIN MDTM, PUTATIVE-RELATED-RELATED"/>
    <property type="match status" value="1"/>
</dbReference>
<gene>
    <name evidence="10" type="primary">csbX</name>
    <name evidence="10" type="ORF">NCTC10951_00726</name>
</gene>
<dbReference type="PROSITE" id="PS50850">
    <property type="entry name" value="MFS"/>
    <property type="match status" value="1"/>
</dbReference>
<dbReference type="InterPro" id="IPR004748">
    <property type="entry name" value="Polyol_permease-like"/>
</dbReference>
<keyword evidence="2" id="KW-0813">Transport</keyword>
<evidence type="ECO:0000256" key="3">
    <source>
        <dbReference type="ARBA" id="ARBA00022475"/>
    </source>
</evidence>
<feature type="transmembrane region" description="Helical" evidence="8">
    <location>
        <begin position="137"/>
        <end position="156"/>
    </location>
</feature>
<feature type="domain" description="Major facilitator superfamily (MFS) profile" evidence="9">
    <location>
        <begin position="1"/>
        <end position="406"/>
    </location>
</feature>
<dbReference type="InterPro" id="IPR020846">
    <property type="entry name" value="MFS_dom"/>
</dbReference>
<dbReference type="Gene3D" id="1.20.1250.20">
    <property type="entry name" value="MFS general substrate transporter like domains"/>
    <property type="match status" value="2"/>
</dbReference>
<evidence type="ECO:0000256" key="6">
    <source>
        <dbReference type="ARBA" id="ARBA00023136"/>
    </source>
</evidence>
<keyword evidence="5 8" id="KW-1133">Transmembrane helix</keyword>
<keyword evidence="3" id="KW-1003">Cell membrane</keyword>
<evidence type="ECO:0000256" key="7">
    <source>
        <dbReference type="SAM" id="MobiDB-lite"/>
    </source>
</evidence>
<feature type="transmembrane region" description="Helical" evidence="8">
    <location>
        <begin position="41"/>
        <end position="63"/>
    </location>
</feature>
<keyword evidence="4 8" id="KW-0812">Transmembrane</keyword>
<evidence type="ECO:0000256" key="8">
    <source>
        <dbReference type="SAM" id="Phobius"/>
    </source>
</evidence>
<feature type="transmembrane region" description="Helical" evidence="8">
    <location>
        <begin position="261"/>
        <end position="281"/>
    </location>
</feature>
<dbReference type="InterPro" id="IPR050171">
    <property type="entry name" value="MFS_Transporters"/>
</dbReference>
<sequence length="438" mass="47100">MKNLSPPRILVPGLIAIAIFMTGDGFELTFLSKYLVSQGLAAAQASSVITAYGLMAALAGWASGVLAETFGVRRIMLIGAGLWISVHLLLLIVAIPSGSYALILITYGARGLAYPLFIYSFVVYITQKIPAAARASAMGWFWTAYSVGIGCLGSWIPARTVPVIGEYLTLWLSLAWTVPGAIICLLLVARGEPRRSTQGLRDTLVELSAGVSILGRNRQVVLTAVVRVICNLSLYGFPVIMPLYLTDKHYGDGWFTMSQWMTIWGIQFAVTVFGNLFWGWIGDRFGWMRQMRWYGCWFCAAATLGFYYVPRVLGGSVVALAAAAVLLGMGVTAFVPMGAVLPALAPKEQGAAISINNLASGLTTFAGPGLVTLLMPFIGIGGVCWTYAALYLSGSLITFWIRPPQPGFDERGRRLVTTESHEPHVAPTAPARAEAVAS</sequence>
<feature type="transmembrane region" description="Helical" evidence="8">
    <location>
        <begin position="75"/>
        <end position="95"/>
    </location>
</feature>
<dbReference type="GO" id="GO:0005886">
    <property type="term" value="C:plasma membrane"/>
    <property type="evidence" value="ECO:0007669"/>
    <property type="project" value="UniProtKB-SubCell"/>
</dbReference>
<feature type="region of interest" description="Disordered" evidence="7">
    <location>
        <begin position="419"/>
        <end position="438"/>
    </location>
</feature>
<dbReference type="InterPro" id="IPR036259">
    <property type="entry name" value="MFS_trans_sf"/>
</dbReference>
<dbReference type="CDD" id="cd17337">
    <property type="entry name" value="MFS_CsbX"/>
    <property type="match status" value="1"/>
</dbReference>
<dbReference type="Proteomes" id="UP000268658">
    <property type="component" value="Chromosome"/>
</dbReference>
<evidence type="ECO:0000256" key="5">
    <source>
        <dbReference type="ARBA" id="ARBA00022989"/>
    </source>
</evidence>
<feature type="transmembrane region" description="Helical" evidence="8">
    <location>
        <begin position="293"/>
        <end position="310"/>
    </location>
</feature>
<organism evidence="10 11">
    <name type="scientific">Actinomyces viscosus</name>
    <dbReference type="NCBI Taxonomy" id="1656"/>
    <lineage>
        <taxon>Bacteria</taxon>
        <taxon>Bacillati</taxon>
        <taxon>Actinomycetota</taxon>
        <taxon>Actinomycetes</taxon>
        <taxon>Actinomycetales</taxon>
        <taxon>Actinomycetaceae</taxon>
        <taxon>Actinomyces</taxon>
    </lineage>
</organism>
<feature type="transmembrane region" description="Helical" evidence="8">
    <location>
        <begin position="316"/>
        <end position="341"/>
    </location>
</feature>
<evidence type="ECO:0000313" key="10">
    <source>
        <dbReference type="EMBL" id="VEI14850.1"/>
    </source>
</evidence>